<sequence>MEKFSNLHVGTIFYRNVKCILELFGILLHCLNLKKNCKENMKISNKKYFIFKSFAVFLFIWFLNNLKECKTAEYLNRRNIHNGEIEIGIRRLLCEVETLVDYNNTPVYEELSEYIDSDEEENENDDAPLFDDYYMNHFKNIHYNPGNIHKKKNCFLKLLTSLDRRIELEIVNLMKTKNESNYFMLKTEPKMRKIKRYLDRYKVFSPIIIGIITAIIIVSKGAGTLALIPLSLIIVYSFYLWKKYKKCKYISDSFPAYKIPENFEESYVVYQ</sequence>
<name>A0A024V5Y8_PLAFA</name>
<evidence type="ECO:0000313" key="3">
    <source>
        <dbReference type="Proteomes" id="UP000030690"/>
    </source>
</evidence>
<protein>
    <submittedName>
        <fullName evidence="2">Uncharacterized protein</fullName>
    </submittedName>
</protein>
<dbReference type="OrthoDB" id="377970at2759"/>
<feature type="transmembrane region" description="Helical" evidence="1">
    <location>
        <begin position="48"/>
        <end position="66"/>
    </location>
</feature>
<keyword evidence="1" id="KW-0812">Transmembrane</keyword>
<feature type="transmembrane region" description="Helical" evidence="1">
    <location>
        <begin position="201"/>
        <end position="218"/>
    </location>
</feature>
<keyword evidence="1" id="KW-0472">Membrane</keyword>
<feature type="transmembrane region" description="Helical" evidence="1">
    <location>
        <begin position="224"/>
        <end position="241"/>
    </location>
</feature>
<gene>
    <name evidence="2" type="ORF">PFFVO_03124</name>
</gene>
<accession>A0A024V5Y8</accession>
<evidence type="ECO:0000313" key="2">
    <source>
        <dbReference type="EMBL" id="ETW17899.1"/>
    </source>
</evidence>
<evidence type="ECO:0000256" key="1">
    <source>
        <dbReference type="SAM" id="Phobius"/>
    </source>
</evidence>
<reference evidence="2 3" key="2">
    <citation type="submission" date="2013-02" db="EMBL/GenBank/DDBJ databases">
        <title>The Genome Sequence of Plasmodium falciparum Vietnam Oak-Knoll (FVO).</title>
        <authorList>
            <consortium name="The Broad Institute Genome Sequencing Platform"/>
            <consortium name="The Broad Institute Genome Sequencing Center for Infectious Disease"/>
            <person name="Neafsey D."/>
            <person name="Cheeseman I."/>
            <person name="Volkman S."/>
            <person name="Adams J."/>
            <person name="Walker B."/>
            <person name="Young S.K."/>
            <person name="Zeng Q."/>
            <person name="Gargeya S."/>
            <person name="Fitzgerald M."/>
            <person name="Haas B."/>
            <person name="Abouelleil A."/>
            <person name="Alvarado L."/>
            <person name="Arachchi H.M."/>
            <person name="Berlin A.M."/>
            <person name="Chapman S.B."/>
            <person name="Dewar J."/>
            <person name="Goldberg J."/>
            <person name="Griggs A."/>
            <person name="Gujja S."/>
            <person name="Hansen M."/>
            <person name="Howarth C."/>
            <person name="Imamovic A."/>
            <person name="Larimer J."/>
            <person name="McCowan C."/>
            <person name="Murphy C."/>
            <person name="Neiman D."/>
            <person name="Pearson M."/>
            <person name="Priest M."/>
            <person name="Roberts A."/>
            <person name="Saif S."/>
            <person name="Shea T."/>
            <person name="Sisk P."/>
            <person name="Sykes S."/>
            <person name="Wortman J."/>
            <person name="Nusbaum C."/>
            <person name="Birren B."/>
        </authorList>
    </citation>
    <scope>NUCLEOTIDE SEQUENCE [LARGE SCALE GENOMIC DNA]</scope>
    <source>
        <strain evidence="3">Vietnam Oak-Knoll (FVO)</strain>
    </source>
</reference>
<reference evidence="2 3" key="1">
    <citation type="submission" date="2013-02" db="EMBL/GenBank/DDBJ databases">
        <title>The Genome Annotation of Plasmodium falciparum Vietnam Oak-Knoll (FVO).</title>
        <authorList>
            <consortium name="The Broad Institute Genome Sequencing Platform"/>
            <consortium name="The Broad Institute Genome Sequencing Center for Infectious Disease"/>
            <person name="Neafsey D."/>
            <person name="Hoffman S."/>
            <person name="Volkman S."/>
            <person name="Rosenthal P."/>
            <person name="Walker B."/>
            <person name="Young S.K."/>
            <person name="Zeng Q."/>
            <person name="Gargeya S."/>
            <person name="Fitzgerald M."/>
            <person name="Haas B."/>
            <person name="Abouelleil A."/>
            <person name="Allen A.W."/>
            <person name="Alvarado L."/>
            <person name="Arachchi H.M."/>
            <person name="Berlin A.M."/>
            <person name="Chapman S.B."/>
            <person name="Gainer-Dewar J."/>
            <person name="Goldberg J."/>
            <person name="Griggs A."/>
            <person name="Gujja S."/>
            <person name="Hansen M."/>
            <person name="Howarth C."/>
            <person name="Imamovic A."/>
            <person name="Ireland A."/>
            <person name="Larimer J."/>
            <person name="McCowan C."/>
            <person name="Murphy C."/>
            <person name="Pearson M."/>
            <person name="Poon T.W."/>
            <person name="Priest M."/>
            <person name="Roberts A."/>
            <person name="Saif S."/>
            <person name="Shea T."/>
            <person name="Sisk P."/>
            <person name="Sykes S."/>
            <person name="Wortman J."/>
            <person name="Nusbaum C."/>
            <person name="Birren B."/>
        </authorList>
    </citation>
    <scope>NUCLEOTIDE SEQUENCE [LARGE SCALE GENOMIC DNA]</scope>
    <source>
        <strain evidence="3">Vietnam Oak-Knoll (FVO)</strain>
    </source>
</reference>
<organism evidence="2 3">
    <name type="scientific">Plasmodium falciparum Vietnam Oak-Knoll</name>
    <name type="common">FVO</name>
    <dbReference type="NCBI Taxonomy" id="1036723"/>
    <lineage>
        <taxon>Eukaryota</taxon>
        <taxon>Sar</taxon>
        <taxon>Alveolata</taxon>
        <taxon>Apicomplexa</taxon>
        <taxon>Aconoidasida</taxon>
        <taxon>Haemosporida</taxon>
        <taxon>Plasmodiidae</taxon>
        <taxon>Plasmodium</taxon>
        <taxon>Plasmodium (Laverania)</taxon>
    </lineage>
</organism>
<proteinExistence type="predicted"/>
<keyword evidence="1" id="KW-1133">Transmembrane helix</keyword>
<dbReference type="EMBL" id="KI925085">
    <property type="protein sequence ID" value="ETW17899.1"/>
    <property type="molecule type" value="Genomic_DNA"/>
</dbReference>
<dbReference type="Proteomes" id="UP000030690">
    <property type="component" value="Unassembled WGS sequence"/>
</dbReference>
<dbReference type="AlphaFoldDB" id="A0A024V5Y8"/>